<protein>
    <recommendedName>
        <fullName evidence="10">General transcription factor IIH subunit 1</fullName>
    </recommendedName>
</protein>
<dbReference type="Pfam" id="PF03909">
    <property type="entry name" value="BSD"/>
    <property type="match status" value="1"/>
</dbReference>
<dbReference type="STRING" id="166423.A0A0M8ZUE7"/>
<dbReference type="GO" id="GO:0000439">
    <property type="term" value="C:transcription factor TFIIH core complex"/>
    <property type="evidence" value="ECO:0007669"/>
    <property type="project" value="InterPro"/>
</dbReference>
<evidence type="ECO:0000313" key="12">
    <source>
        <dbReference type="EMBL" id="KOX69719.1"/>
    </source>
</evidence>
<dbReference type="SMART" id="SM00751">
    <property type="entry name" value="BSD"/>
    <property type="match status" value="2"/>
</dbReference>
<accession>A0A0M8ZUE7</accession>
<dbReference type="Gene3D" id="6.10.140.1200">
    <property type="match status" value="1"/>
</dbReference>
<dbReference type="CDD" id="cd13229">
    <property type="entry name" value="PH_TFIIH"/>
    <property type="match status" value="1"/>
</dbReference>
<reference evidence="12 13" key="1">
    <citation type="submission" date="2015-07" db="EMBL/GenBank/DDBJ databases">
        <title>The genome of Melipona quadrifasciata.</title>
        <authorList>
            <person name="Pan H."/>
            <person name="Kapheim K."/>
        </authorList>
    </citation>
    <scope>NUCLEOTIDE SEQUENCE [LARGE SCALE GENOMIC DNA]</scope>
    <source>
        <strain evidence="12">0111107301</strain>
        <tissue evidence="12">Whole body</tissue>
    </source>
</reference>
<dbReference type="Pfam" id="PF08567">
    <property type="entry name" value="PH_TFIIH"/>
    <property type="match status" value="1"/>
</dbReference>
<evidence type="ECO:0000256" key="6">
    <source>
        <dbReference type="ARBA" id="ARBA00023163"/>
    </source>
</evidence>
<evidence type="ECO:0000313" key="13">
    <source>
        <dbReference type="Proteomes" id="UP000053105"/>
    </source>
</evidence>
<dbReference type="GO" id="GO:0006351">
    <property type="term" value="P:DNA-templated transcription"/>
    <property type="evidence" value="ECO:0007669"/>
    <property type="project" value="InterPro"/>
</dbReference>
<dbReference type="InterPro" id="IPR013876">
    <property type="entry name" value="TFIIH_BTF_p62_N"/>
</dbReference>
<dbReference type="GO" id="GO:0006289">
    <property type="term" value="P:nucleotide-excision repair"/>
    <property type="evidence" value="ECO:0007669"/>
    <property type="project" value="InterPro"/>
</dbReference>
<keyword evidence="6" id="KW-0804">Transcription</keyword>
<comment type="subcellular location">
    <subcellularLocation>
        <location evidence="1">Nucleus</location>
    </subcellularLocation>
</comment>
<dbReference type="InterPro" id="IPR035925">
    <property type="entry name" value="BSD_dom_sf"/>
</dbReference>
<comment type="function">
    <text evidence="9">Component of the general transcription and DNA repair factor IIH (TFIIH) core complex, which is involved in general and transcription-coupled nucleotide excision repair (NER) of damaged DNA and, when complexed to CAK, in RNA transcription by RNA polymerase II. In NER, TFIIH acts by opening DNA around the lesion to allow the excision of the damaged oligonucleotide and its replacement by a new DNA fragment. In transcription, TFIIH has an essential role in transcription initiation. When the pre-initiation complex (PIC) has been established, TFIIH is required for promoter opening and promoter escape. Phosphorylation of the C-terminal tail (CTD) of the largest subunit of RNA polymerase II by the kinase module CAK controls the initiation of transcription.</text>
</comment>
<evidence type="ECO:0000256" key="8">
    <source>
        <dbReference type="ARBA" id="ARBA00023242"/>
    </source>
</evidence>
<dbReference type="SUPFAM" id="SSF140383">
    <property type="entry name" value="BSD domain-like"/>
    <property type="match status" value="2"/>
</dbReference>
<feature type="domain" description="BSD" evidence="11">
    <location>
        <begin position="107"/>
        <end position="154"/>
    </location>
</feature>
<dbReference type="InterPro" id="IPR027079">
    <property type="entry name" value="Tfb1/GTF2H1"/>
</dbReference>
<dbReference type="Proteomes" id="UP000053105">
    <property type="component" value="Unassembled WGS sequence"/>
</dbReference>
<dbReference type="InterPro" id="IPR005607">
    <property type="entry name" value="BSD_dom"/>
</dbReference>
<dbReference type="Gene3D" id="2.30.29.30">
    <property type="entry name" value="Pleckstrin-homology domain (PH domain)/Phosphotyrosine-binding domain (PTB)"/>
    <property type="match status" value="1"/>
</dbReference>
<evidence type="ECO:0000256" key="3">
    <source>
        <dbReference type="ARBA" id="ARBA00022737"/>
    </source>
</evidence>
<evidence type="ECO:0000256" key="5">
    <source>
        <dbReference type="ARBA" id="ARBA00023015"/>
    </source>
</evidence>
<evidence type="ECO:0000256" key="1">
    <source>
        <dbReference type="ARBA" id="ARBA00004123"/>
    </source>
</evidence>
<gene>
    <name evidence="12" type="ORF">WN51_05002</name>
</gene>
<dbReference type="PROSITE" id="PS50858">
    <property type="entry name" value="BSD"/>
    <property type="match status" value="2"/>
</dbReference>
<keyword evidence="13" id="KW-1185">Reference proteome</keyword>
<sequence>MTTSSEDVLMQVGQVRYKKGDGTLYVMNERIAWMLDNRDTVSVSHKYADINILFFVVQKISPEGKSKIQLQVVLHDGSSSIFHFVNRNGQEAQIKDRDDVKELLQQLLPKFKRKVNKELEEKNRMLQENPVLLQLYRDLVITQVISSEEFWSQHAAEYTQAKKSQRQEIGVNSAFLADIKPQTDGCNGLKYNLTVDIIECIFKTYPAVKRKHQENVPHKMSESDFWTKFLRIQEKLIYDDLDATHDTNSNSSAPLNLNHVDRYLHGPVPGYSNTEPTSEELLITLNQLKKETSGWLTGNSIPRQLATSLVSPAAAVSALGELTPGGSLMKGFREESLGQLIPKDLEKELRNVYVCTCELLRHFWRSFPPTTPQLEEKAIRMHEALHRFHSAKLKPFEDRVQRDFSAVSQHLTSHLNQLLNTAYRKFAVWQQRKMQMR</sequence>
<dbReference type="InterPro" id="IPR011993">
    <property type="entry name" value="PH-like_dom_sf"/>
</dbReference>
<evidence type="ECO:0000256" key="7">
    <source>
        <dbReference type="ARBA" id="ARBA00023204"/>
    </source>
</evidence>
<feature type="domain" description="BSD" evidence="11">
    <location>
        <begin position="185"/>
        <end position="237"/>
    </location>
</feature>
<evidence type="ECO:0000256" key="10">
    <source>
        <dbReference type="ARBA" id="ARBA00070129"/>
    </source>
</evidence>
<dbReference type="AlphaFoldDB" id="A0A0M8ZUE7"/>
<dbReference type="EMBL" id="KQ435883">
    <property type="protein sequence ID" value="KOX69719.1"/>
    <property type="molecule type" value="Genomic_DNA"/>
</dbReference>
<keyword evidence="7" id="KW-0234">DNA repair</keyword>
<evidence type="ECO:0000256" key="4">
    <source>
        <dbReference type="ARBA" id="ARBA00022763"/>
    </source>
</evidence>
<keyword evidence="3" id="KW-0677">Repeat</keyword>
<dbReference type="OrthoDB" id="360521at2759"/>
<evidence type="ECO:0000259" key="11">
    <source>
        <dbReference type="PROSITE" id="PS50858"/>
    </source>
</evidence>
<keyword evidence="8" id="KW-0539">Nucleus</keyword>
<proteinExistence type="inferred from homology"/>
<dbReference type="FunFam" id="2.30.29.30:FF:000115">
    <property type="entry name" value="General transcription factor IIH subunit 1"/>
    <property type="match status" value="1"/>
</dbReference>
<organism evidence="12 13">
    <name type="scientific">Melipona quadrifasciata</name>
    <dbReference type="NCBI Taxonomy" id="166423"/>
    <lineage>
        <taxon>Eukaryota</taxon>
        <taxon>Metazoa</taxon>
        <taxon>Ecdysozoa</taxon>
        <taxon>Arthropoda</taxon>
        <taxon>Hexapoda</taxon>
        <taxon>Insecta</taxon>
        <taxon>Pterygota</taxon>
        <taxon>Neoptera</taxon>
        <taxon>Endopterygota</taxon>
        <taxon>Hymenoptera</taxon>
        <taxon>Apocrita</taxon>
        <taxon>Aculeata</taxon>
        <taxon>Apoidea</taxon>
        <taxon>Anthophila</taxon>
        <taxon>Apidae</taxon>
        <taxon>Melipona</taxon>
    </lineage>
</organism>
<keyword evidence="5" id="KW-0805">Transcription regulation</keyword>
<evidence type="ECO:0000256" key="2">
    <source>
        <dbReference type="ARBA" id="ARBA00009448"/>
    </source>
</evidence>
<comment type="similarity">
    <text evidence="2">Belongs to the TFB1 family.</text>
</comment>
<dbReference type="SUPFAM" id="SSF50729">
    <property type="entry name" value="PH domain-like"/>
    <property type="match status" value="1"/>
</dbReference>
<name>A0A0M8ZUE7_9HYME</name>
<keyword evidence="4" id="KW-0227">DNA damage</keyword>
<dbReference type="PANTHER" id="PTHR12856">
    <property type="entry name" value="TRANSCRIPTION INITIATION FACTOR IIH-RELATED"/>
    <property type="match status" value="1"/>
</dbReference>
<evidence type="ECO:0000256" key="9">
    <source>
        <dbReference type="ARBA" id="ARBA00057028"/>
    </source>
</evidence>